<evidence type="ECO:0000313" key="2">
    <source>
        <dbReference type="EMBL" id="KAK7320616.1"/>
    </source>
</evidence>
<sequence>MAVRERKVLQFSSSQSLSRIMVPGPIHLTVDTGFTKAQGTIKAHREVLEISFYLIYNDIAIEHSSLIFQNTSSDGMEALMGHLLTLIDDMYKYIDDVEEGAIDPDNKIGRFISDDVGSLPRLSSSDFDKLVSDSLQGLFALQASQGHNFA</sequence>
<evidence type="ECO:0000259" key="1">
    <source>
        <dbReference type="Pfam" id="PF13012"/>
    </source>
</evidence>
<organism evidence="2 3">
    <name type="scientific">Canavalia gladiata</name>
    <name type="common">Sword bean</name>
    <name type="synonym">Dolichos gladiatus</name>
    <dbReference type="NCBI Taxonomy" id="3824"/>
    <lineage>
        <taxon>Eukaryota</taxon>
        <taxon>Viridiplantae</taxon>
        <taxon>Streptophyta</taxon>
        <taxon>Embryophyta</taxon>
        <taxon>Tracheophyta</taxon>
        <taxon>Spermatophyta</taxon>
        <taxon>Magnoliopsida</taxon>
        <taxon>eudicotyledons</taxon>
        <taxon>Gunneridae</taxon>
        <taxon>Pentapetalae</taxon>
        <taxon>rosids</taxon>
        <taxon>fabids</taxon>
        <taxon>Fabales</taxon>
        <taxon>Fabaceae</taxon>
        <taxon>Papilionoideae</taxon>
        <taxon>50 kb inversion clade</taxon>
        <taxon>NPAAA clade</taxon>
        <taxon>indigoferoid/millettioid clade</taxon>
        <taxon>Phaseoleae</taxon>
        <taxon>Canavalia</taxon>
    </lineage>
</organism>
<dbReference type="InterPro" id="IPR024969">
    <property type="entry name" value="EIF3F/CSN6-like_C"/>
</dbReference>
<accession>A0AAN9Q354</accession>
<dbReference type="Proteomes" id="UP001367508">
    <property type="component" value="Unassembled WGS sequence"/>
</dbReference>
<comment type="caution">
    <text evidence="2">The sequence shown here is derived from an EMBL/GenBank/DDBJ whole genome shotgun (WGS) entry which is preliminary data.</text>
</comment>
<name>A0AAN9Q354_CANGL</name>
<keyword evidence="3" id="KW-1185">Reference proteome</keyword>
<proteinExistence type="predicted"/>
<dbReference type="AlphaFoldDB" id="A0AAN9Q354"/>
<gene>
    <name evidence="2" type="ORF">VNO77_30254</name>
</gene>
<evidence type="ECO:0000313" key="3">
    <source>
        <dbReference type="Proteomes" id="UP001367508"/>
    </source>
</evidence>
<reference evidence="2 3" key="1">
    <citation type="submission" date="2024-01" db="EMBL/GenBank/DDBJ databases">
        <title>The genomes of 5 underutilized Papilionoideae crops provide insights into root nodulation and disease resistanc.</title>
        <authorList>
            <person name="Jiang F."/>
        </authorList>
    </citation>
    <scope>NUCLEOTIDE SEQUENCE [LARGE SCALE GENOMIC DNA]</scope>
    <source>
        <strain evidence="2">LVBAO_FW01</strain>
        <tissue evidence="2">Leaves</tissue>
    </source>
</reference>
<dbReference type="Pfam" id="PF13012">
    <property type="entry name" value="MitMem_reg"/>
    <property type="match status" value="1"/>
</dbReference>
<feature type="domain" description="EIF3F/CSN6-like C-terminal" evidence="1">
    <location>
        <begin position="74"/>
        <end position="136"/>
    </location>
</feature>
<protein>
    <recommendedName>
        <fullName evidence="1">EIF3F/CSN6-like C-terminal domain-containing protein</fullName>
    </recommendedName>
</protein>
<dbReference type="EMBL" id="JAYMYQ010000007">
    <property type="protein sequence ID" value="KAK7320616.1"/>
    <property type="molecule type" value="Genomic_DNA"/>
</dbReference>